<feature type="transmembrane region" description="Helical" evidence="1">
    <location>
        <begin position="191"/>
        <end position="210"/>
    </location>
</feature>
<sequence>MEQEYFETYPKNNASSFVSKSHVSKYFIPQFKEAQNGSLHESEEQVSLSHKEVIPHVAVSATNSPSLNSFLMLLQTDFNKEFRRFLTKGIETKILAHLISVLASQFFLTTLNEGVKLIQLSALMQDPMFAAYSGFVLNTILNGYFLSDFFEKIMGSAVELPLQNKNFFDRDMLENLDPRLRHKLLHGFKKIFSSYFFHGHFLLIFLSRFLSFPGWKRKV</sequence>
<keyword evidence="3" id="KW-1185">Reference proteome</keyword>
<accession>A0ABM5UUQ5</accession>
<feature type="transmembrane region" description="Helical" evidence="1">
    <location>
        <begin position="90"/>
        <end position="108"/>
    </location>
</feature>
<protein>
    <submittedName>
        <fullName evidence="2">Uncharacterized protein</fullName>
    </submittedName>
</protein>
<proteinExistence type="predicted"/>
<evidence type="ECO:0000313" key="2">
    <source>
        <dbReference type="EMBL" id="AKQ33669.1"/>
    </source>
</evidence>
<reference evidence="2 3" key="1">
    <citation type="journal article" date="2015" name="Genome Biol. Evol.">
        <title>Distinctive Genome Reduction Rates Revealed by Genomic Analyses of Two Coxiella-Like Endosymbionts in Ticks.</title>
        <authorList>
            <person name="Gottlieb Y."/>
            <person name="Lalzar I."/>
            <person name="Klasson L."/>
        </authorList>
    </citation>
    <scope>NUCLEOTIDE SEQUENCE [LARGE SCALE GENOMIC DNA]</scope>
    <source>
        <strain evidence="2 3">CRt</strain>
    </source>
</reference>
<evidence type="ECO:0000313" key="3">
    <source>
        <dbReference type="Proteomes" id="UP000063965"/>
    </source>
</evidence>
<organism evidence="2 3">
    <name type="scientific">Candidatus Coxiella mudrowiae</name>
    <dbReference type="NCBI Taxonomy" id="2054173"/>
    <lineage>
        <taxon>Bacteria</taxon>
        <taxon>Pseudomonadati</taxon>
        <taxon>Pseudomonadota</taxon>
        <taxon>Gammaproteobacteria</taxon>
        <taxon>Legionellales</taxon>
        <taxon>Coxiellaceae</taxon>
        <taxon>Coxiella</taxon>
    </lineage>
</organism>
<keyword evidence="1" id="KW-0472">Membrane</keyword>
<feature type="transmembrane region" description="Helical" evidence="1">
    <location>
        <begin position="128"/>
        <end position="146"/>
    </location>
</feature>
<evidence type="ECO:0000256" key="1">
    <source>
        <dbReference type="SAM" id="Phobius"/>
    </source>
</evidence>
<name>A0ABM5UUQ5_9COXI</name>
<dbReference type="EMBL" id="CP011126">
    <property type="protein sequence ID" value="AKQ33669.1"/>
    <property type="molecule type" value="Genomic_DNA"/>
</dbReference>
<keyword evidence="1" id="KW-1133">Transmembrane helix</keyword>
<keyword evidence="1" id="KW-0812">Transmembrane</keyword>
<dbReference type="Proteomes" id="UP000063965">
    <property type="component" value="Chromosome"/>
</dbReference>
<gene>
    <name evidence="2" type="ORF">CleRT_09450</name>
</gene>